<dbReference type="AlphaFoldDB" id="A0A166GC54"/>
<dbReference type="EMBL" id="KV417693">
    <property type="protein sequence ID" value="KZP09774.1"/>
    <property type="molecule type" value="Genomic_DNA"/>
</dbReference>
<feature type="compositionally biased region" description="Basic and acidic residues" evidence="1">
    <location>
        <begin position="254"/>
        <end position="266"/>
    </location>
</feature>
<feature type="compositionally biased region" description="Low complexity" evidence="1">
    <location>
        <begin position="168"/>
        <end position="178"/>
    </location>
</feature>
<proteinExistence type="predicted"/>
<feature type="region of interest" description="Disordered" evidence="1">
    <location>
        <begin position="219"/>
        <end position="267"/>
    </location>
</feature>
<evidence type="ECO:0000313" key="2">
    <source>
        <dbReference type="EMBL" id="KZP09774.1"/>
    </source>
</evidence>
<dbReference type="Proteomes" id="UP000076532">
    <property type="component" value="Unassembled WGS sequence"/>
</dbReference>
<name>A0A166GC54_9AGAM</name>
<accession>A0A166GC54</accession>
<dbReference type="OrthoDB" id="427280at2759"/>
<organism evidence="3 4">
    <name type="scientific">Athelia psychrophila</name>
    <dbReference type="NCBI Taxonomy" id="1759441"/>
    <lineage>
        <taxon>Eukaryota</taxon>
        <taxon>Fungi</taxon>
        <taxon>Dikarya</taxon>
        <taxon>Basidiomycota</taxon>
        <taxon>Agaricomycotina</taxon>
        <taxon>Agaricomycetes</taxon>
        <taxon>Agaricomycetidae</taxon>
        <taxon>Atheliales</taxon>
        <taxon>Atheliaceae</taxon>
        <taxon>Athelia</taxon>
    </lineage>
</organism>
<keyword evidence="4" id="KW-1185">Reference proteome</keyword>
<gene>
    <name evidence="3" type="ORF">FIBSPDRAFT_933886</name>
    <name evidence="2" type="ORF">FIBSPDRAFT_938378</name>
</gene>
<reference evidence="3 4" key="1">
    <citation type="journal article" date="2016" name="Mol. Biol. Evol.">
        <title>Comparative Genomics of Early-Diverging Mushroom-Forming Fungi Provides Insights into the Origins of Lignocellulose Decay Capabilities.</title>
        <authorList>
            <person name="Nagy L.G."/>
            <person name="Riley R."/>
            <person name="Tritt A."/>
            <person name="Adam C."/>
            <person name="Daum C."/>
            <person name="Floudas D."/>
            <person name="Sun H."/>
            <person name="Yadav J.S."/>
            <person name="Pangilinan J."/>
            <person name="Larsson K.H."/>
            <person name="Matsuura K."/>
            <person name="Barry K."/>
            <person name="Labutti K."/>
            <person name="Kuo R."/>
            <person name="Ohm R.A."/>
            <person name="Bhattacharya S.S."/>
            <person name="Shirouzu T."/>
            <person name="Yoshinaga Y."/>
            <person name="Martin F.M."/>
            <person name="Grigoriev I.V."/>
            <person name="Hibbett D.S."/>
        </authorList>
    </citation>
    <scope>NUCLEOTIDE SEQUENCE [LARGE SCALE GENOMIC DNA]</scope>
    <source>
        <strain evidence="3 4">CBS 109695</strain>
    </source>
</reference>
<dbReference type="STRING" id="436010.A0A166GC54"/>
<sequence length="485" mass="53261">MVLEVKPILCYKLFEKMASLNNDIVISFVEPASPSTMTMKALFLETAASKDFVGIDFVEVDLSQADQHLQSIAAASGFVSGSGIPFTAFYHGAEHIDSLPGEVHETDFKSWLAQCRTNLTADQKSLILSKISSHGHESPHHKHSGFFYKALAHLHKHHGHHDVKESSESTYSDDSSSGYSSYDNNSKFSLELPTFDSTNSLELVDSKVDVEVAEDKGGKDAAYNPMATPVRSDSPIQTLNGVPLARTAGRPRSARSDSGDHLDRGGKHMSGLWGRAKRIDDPQANYLIPRSASQWFYVAKVSIGLSFFQVLCRNQGDTIDFRVEFAPDTLKGARVSAAIFHVRFIDDADITISKISPINYQGNVIRVHNTTTFEKTGGAAVAYAGVGVTAAVDNKINRSWDDDTSLQVKGWGADTLDAHWTFLENHVHGGLDAQHFLSVNLAGRTRNNTKMCFWAQAKLASGLPIWERMEIGSQRKPYVRCLGGL</sequence>
<evidence type="ECO:0000313" key="3">
    <source>
        <dbReference type="EMBL" id="KZP17688.1"/>
    </source>
</evidence>
<protein>
    <submittedName>
        <fullName evidence="3">Uncharacterized protein</fullName>
    </submittedName>
</protein>
<dbReference type="EMBL" id="KV417580">
    <property type="protein sequence ID" value="KZP17688.1"/>
    <property type="molecule type" value="Genomic_DNA"/>
</dbReference>
<evidence type="ECO:0000313" key="4">
    <source>
        <dbReference type="Proteomes" id="UP000076532"/>
    </source>
</evidence>
<evidence type="ECO:0000256" key="1">
    <source>
        <dbReference type="SAM" id="MobiDB-lite"/>
    </source>
</evidence>
<feature type="region of interest" description="Disordered" evidence="1">
    <location>
        <begin position="158"/>
        <end position="178"/>
    </location>
</feature>